<dbReference type="PANTHER" id="PTHR18866:SF33">
    <property type="entry name" value="METHYLCROTONOYL-COA CARBOXYLASE SUBUNIT ALPHA, MITOCHONDRIAL-RELATED"/>
    <property type="match status" value="1"/>
</dbReference>
<dbReference type="SUPFAM" id="SSF51246">
    <property type="entry name" value="Rudiment single hybrid motif"/>
    <property type="match status" value="1"/>
</dbReference>
<comment type="caution">
    <text evidence="11">The sequence shown here is derived from an EMBL/GenBank/DDBJ whole genome shotgun (WGS) entry which is preliminary data.</text>
</comment>
<dbReference type="RefSeq" id="WP_274924166.1">
    <property type="nucleotide sequence ID" value="NZ_JAKELO010000002.1"/>
</dbReference>
<evidence type="ECO:0000256" key="5">
    <source>
        <dbReference type="ARBA" id="ARBA00022840"/>
    </source>
</evidence>
<dbReference type="InterPro" id="IPR005479">
    <property type="entry name" value="CPAse_ATP-bd"/>
</dbReference>
<sequence length="494" mass="55284">MTYFERVLVANRGEIAIRVMRACREMEIETVAIYSEPDKHSLHVKYADESFLVGEAHPSKSYLNQDRIIDIAKKSGAEAIHPGYGFLAENSGFAHRCEEEGLTFIGPSWRSIEKMGSKLGSKHLMETVGVPVLPYTPDGVTCVDDARKISAAIGYPVIVKASAGGGGIGMQIVENEAGLEEAIEKGMRIAASAFGDSTVFIEKYLVKPRHIEFQVLADQCGNQIHLYDRECSIQRRHQKLVEEAPCPIMTDELRERMAEAALKVTKAAGYYNAGTVEFLYANGEFYFMEMNTRLQVEHTVTEMVTGVDLVRQQIAIAAGEELPFEQSDITLNGHAIECRINAEDPLNNFQADPGKIVRYRSPGGPGIRVDSGIHMGYTIPPMYDSMISKLCGWGRTRTESIERMRRAIFEYVILGVKTTLPLHHAIMNNRHFIAGDTHTHFLQEEHMRENLSRYLREEETRMQTLADSLRHGKEAAAISAAVSVYISQKHTRSE</sequence>
<dbReference type="Pfam" id="PF00289">
    <property type="entry name" value="Biotin_carb_N"/>
    <property type="match status" value="1"/>
</dbReference>
<evidence type="ECO:0000256" key="3">
    <source>
        <dbReference type="ARBA" id="ARBA00022598"/>
    </source>
</evidence>
<evidence type="ECO:0000256" key="1">
    <source>
        <dbReference type="ARBA" id="ARBA00001936"/>
    </source>
</evidence>
<dbReference type="InterPro" id="IPR011054">
    <property type="entry name" value="Rudment_hybrid_motif"/>
</dbReference>
<dbReference type="SUPFAM" id="SSF52440">
    <property type="entry name" value="PreATP-grasp domain"/>
    <property type="match status" value="1"/>
</dbReference>
<name>A0A9Q4KS61_9EURY</name>
<dbReference type="PROSITE" id="PS00866">
    <property type="entry name" value="CPSASE_1"/>
    <property type="match status" value="1"/>
</dbReference>
<dbReference type="PANTHER" id="PTHR18866">
    <property type="entry name" value="CARBOXYLASE:PYRUVATE/ACETYL-COA/PROPIONYL-COA CARBOXYLASE"/>
    <property type="match status" value="1"/>
</dbReference>
<protein>
    <submittedName>
        <fullName evidence="11">Acetyl-CoA carboxylase biotin carboxylase subunit</fullName>
    </submittedName>
</protein>
<evidence type="ECO:0000259" key="10">
    <source>
        <dbReference type="PROSITE" id="PS50979"/>
    </source>
</evidence>
<dbReference type="Pfam" id="PF02786">
    <property type="entry name" value="CPSase_L_D2"/>
    <property type="match status" value="1"/>
</dbReference>
<keyword evidence="12" id="KW-1185">Reference proteome</keyword>
<dbReference type="GO" id="GO:0005524">
    <property type="term" value="F:ATP binding"/>
    <property type="evidence" value="ECO:0007669"/>
    <property type="project" value="UniProtKB-UniRule"/>
</dbReference>
<dbReference type="InterPro" id="IPR011764">
    <property type="entry name" value="Biotin_carboxylation_dom"/>
</dbReference>
<evidence type="ECO:0000256" key="2">
    <source>
        <dbReference type="ARBA" id="ARBA00001941"/>
    </source>
</evidence>
<dbReference type="Proteomes" id="UP001143747">
    <property type="component" value="Unassembled WGS sequence"/>
</dbReference>
<evidence type="ECO:0000256" key="7">
    <source>
        <dbReference type="ARBA" id="ARBA00023267"/>
    </source>
</evidence>
<dbReference type="InterPro" id="IPR011761">
    <property type="entry name" value="ATP-grasp"/>
</dbReference>
<reference evidence="11" key="1">
    <citation type="submission" date="2022-01" db="EMBL/GenBank/DDBJ databases">
        <title>Draft genome of Methanogenium marinum DSM 15558.</title>
        <authorList>
            <person name="Chen S.-C."/>
            <person name="You Y.-T."/>
        </authorList>
    </citation>
    <scope>NUCLEOTIDE SEQUENCE</scope>
    <source>
        <strain evidence="11">DSM 15558</strain>
    </source>
</reference>
<evidence type="ECO:0000256" key="6">
    <source>
        <dbReference type="ARBA" id="ARBA00022842"/>
    </source>
</evidence>
<comment type="cofactor">
    <cofactor evidence="1">
        <name>Mn(2+)</name>
        <dbReference type="ChEBI" id="CHEBI:29035"/>
    </cofactor>
</comment>
<comment type="cofactor">
    <cofactor evidence="2">
        <name>Co(2+)</name>
        <dbReference type="ChEBI" id="CHEBI:48828"/>
    </cofactor>
</comment>
<organism evidence="11 12">
    <name type="scientific">Methanogenium marinum</name>
    <dbReference type="NCBI Taxonomy" id="348610"/>
    <lineage>
        <taxon>Archaea</taxon>
        <taxon>Methanobacteriati</taxon>
        <taxon>Methanobacteriota</taxon>
        <taxon>Stenosarchaea group</taxon>
        <taxon>Methanomicrobia</taxon>
        <taxon>Methanomicrobiales</taxon>
        <taxon>Methanomicrobiaceae</taxon>
        <taxon>Methanogenium</taxon>
    </lineage>
</organism>
<dbReference type="Pfam" id="PF02785">
    <property type="entry name" value="Biotin_carb_C"/>
    <property type="match status" value="1"/>
</dbReference>
<dbReference type="GO" id="GO:0016874">
    <property type="term" value="F:ligase activity"/>
    <property type="evidence" value="ECO:0007669"/>
    <property type="project" value="UniProtKB-KW"/>
</dbReference>
<dbReference type="InterPro" id="IPR016185">
    <property type="entry name" value="PreATP-grasp_dom_sf"/>
</dbReference>
<keyword evidence="5 8" id="KW-0067">ATP-binding</keyword>
<keyword evidence="7" id="KW-0092">Biotin</keyword>
<accession>A0A9Q4KS61</accession>
<keyword evidence="3" id="KW-0436">Ligase</keyword>
<evidence type="ECO:0000313" key="12">
    <source>
        <dbReference type="Proteomes" id="UP001143747"/>
    </source>
</evidence>
<dbReference type="Gene3D" id="3.30.470.20">
    <property type="entry name" value="ATP-grasp fold, B domain"/>
    <property type="match status" value="1"/>
</dbReference>
<dbReference type="SMART" id="SM00878">
    <property type="entry name" value="Biotin_carb_C"/>
    <property type="match status" value="1"/>
</dbReference>
<proteinExistence type="predicted"/>
<dbReference type="AlphaFoldDB" id="A0A9Q4KS61"/>
<dbReference type="PROSITE" id="PS50975">
    <property type="entry name" value="ATP_GRASP"/>
    <property type="match status" value="1"/>
</dbReference>
<keyword evidence="6" id="KW-0460">Magnesium</keyword>
<dbReference type="NCBIfam" id="NF006406">
    <property type="entry name" value="PRK08654.1"/>
    <property type="match status" value="1"/>
</dbReference>
<dbReference type="EMBL" id="JAKELO010000002">
    <property type="protein sequence ID" value="MDE4907516.1"/>
    <property type="molecule type" value="Genomic_DNA"/>
</dbReference>
<dbReference type="SUPFAM" id="SSF56059">
    <property type="entry name" value="Glutathione synthetase ATP-binding domain-like"/>
    <property type="match status" value="1"/>
</dbReference>
<evidence type="ECO:0000313" key="11">
    <source>
        <dbReference type="EMBL" id="MDE4907516.1"/>
    </source>
</evidence>
<keyword evidence="4 8" id="KW-0547">Nucleotide-binding</keyword>
<dbReference type="InterPro" id="IPR050856">
    <property type="entry name" value="Biotin_carboxylase_complex"/>
</dbReference>
<evidence type="ECO:0000256" key="8">
    <source>
        <dbReference type="PROSITE-ProRule" id="PRU00409"/>
    </source>
</evidence>
<dbReference type="GO" id="GO:0046872">
    <property type="term" value="F:metal ion binding"/>
    <property type="evidence" value="ECO:0007669"/>
    <property type="project" value="InterPro"/>
</dbReference>
<dbReference type="InterPro" id="IPR005482">
    <property type="entry name" value="Biotin_COase_C"/>
</dbReference>
<dbReference type="InterPro" id="IPR005481">
    <property type="entry name" value="BC-like_N"/>
</dbReference>
<feature type="domain" description="Biotin carboxylation" evidence="10">
    <location>
        <begin position="3"/>
        <end position="447"/>
    </location>
</feature>
<dbReference type="FunFam" id="3.40.50.20:FF:000010">
    <property type="entry name" value="Propionyl-CoA carboxylase subunit alpha"/>
    <property type="match status" value="1"/>
</dbReference>
<evidence type="ECO:0000259" key="9">
    <source>
        <dbReference type="PROSITE" id="PS50975"/>
    </source>
</evidence>
<evidence type="ECO:0000256" key="4">
    <source>
        <dbReference type="ARBA" id="ARBA00022741"/>
    </source>
</evidence>
<gene>
    <name evidence="11" type="ORF">L0665_02635</name>
</gene>
<dbReference type="PROSITE" id="PS00867">
    <property type="entry name" value="CPSASE_2"/>
    <property type="match status" value="1"/>
</dbReference>
<dbReference type="NCBIfam" id="NF006367">
    <property type="entry name" value="PRK08591.1"/>
    <property type="match status" value="1"/>
</dbReference>
<feature type="domain" description="ATP-grasp" evidence="9">
    <location>
        <begin position="122"/>
        <end position="318"/>
    </location>
</feature>
<dbReference type="PROSITE" id="PS50979">
    <property type="entry name" value="BC"/>
    <property type="match status" value="1"/>
</dbReference>